<dbReference type="InterPro" id="IPR000531">
    <property type="entry name" value="Beta-barrel_TonB"/>
</dbReference>
<dbReference type="InterPro" id="IPR039426">
    <property type="entry name" value="TonB-dep_rcpt-like"/>
</dbReference>
<dbReference type="SUPFAM" id="SSF56935">
    <property type="entry name" value="Porins"/>
    <property type="match status" value="1"/>
</dbReference>
<evidence type="ECO:0000256" key="4">
    <source>
        <dbReference type="ARBA" id="ARBA00022692"/>
    </source>
</evidence>
<sequence length="845" mass="93186">MNFPKSANQPMRKKTSLRFQISSLVIAMSVISLAHADVNDVDTAVDSTNSNTQNSVQANAVEYVKVVGQAASMDQALQEQKRSDSISSVVHADAIGQLPDDNAAEALQRIPGVSTERDQGEGRFVTVRGLGADMNAVTINGTLVPAPESDRRGVALDVLPTELVQSLAVVKTLTPDMDANSLGGTVQVESLSAFDHKGLFYTGTVEGSYDDLREEYSPKVSGAISDRFSIGEGEDNFGAALALSYQNRKFGSDNVETGGAWDGDTLEETAMRQYDIERERIGAGLNLDYRPNPTGEYYLRTLYSRFKDTEQRQEFSAEFADAIEAGESSDAELTRSLKSRVETQEIKSFVLGGEQGFGTWTVDGQLGYSEASEENPGGISGAKFVGDFSNVGYSSGKKPTISADQDAYDTSNYTLDSVTWELSKTTDQEFNAKLDFLKDYMLGNYAAVFKFGGKISQREKKNDSNEWEYEDLASASNDFSGNSSYSLAKFGSLINATAIKNKINGLNDDDYVVLDASTVNDFESNEDIQAAYLMNTVDFDHLKVIAGLRYENTEFEAKGFTVDGDTVTSNKYQHDYDHWLPSLHARYRLADDAYLRAAWTNSVVRPTFGQSAPGLYIDDESAEFGNPELDPLESSNFDIGVEKYLGEASVISFSAFYKDIDNFIYSTDLAGTGLWADFDEAITYKNGDSAKLYGMELAYSQKFNNGFLIGFNTTLSKSEATIDSMKDGESLSRDIRLPNQSNVVGNAMLGWENDRFGVRVSANYKSKYLLELGDIDVLENDIYADEQTFIDLSTHVNLTKNLQLKFDAQNLGNEVYYTYQGAKLKNAQYEEYAPSYKLGLTYSHF</sequence>
<keyword evidence="6 8" id="KW-0472">Membrane</keyword>
<evidence type="ECO:0000256" key="2">
    <source>
        <dbReference type="ARBA" id="ARBA00022448"/>
    </source>
</evidence>
<keyword evidence="10" id="KW-0732">Signal</keyword>
<organism evidence="13 14">
    <name type="scientific">Acinetobacter marinus</name>
    <dbReference type="NCBI Taxonomy" id="281375"/>
    <lineage>
        <taxon>Bacteria</taxon>
        <taxon>Pseudomonadati</taxon>
        <taxon>Pseudomonadota</taxon>
        <taxon>Gammaproteobacteria</taxon>
        <taxon>Moraxellales</taxon>
        <taxon>Moraxellaceae</taxon>
        <taxon>Acinetobacter</taxon>
    </lineage>
</organism>
<dbReference type="InterPro" id="IPR010104">
    <property type="entry name" value="TonB_rcpt_bac"/>
</dbReference>
<evidence type="ECO:0000256" key="6">
    <source>
        <dbReference type="ARBA" id="ARBA00023136"/>
    </source>
</evidence>
<evidence type="ECO:0000256" key="8">
    <source>
        <dbReference type="PROSITE-ProRule" id="PRU01360"/>
    </source>
</evidence>
<dbReference type="Gene3D" id="2.170.130.10">
    <property type="entry name" value="TonB-dependent receptor, plug domain"/>
    <property type="match status" value="1"/>
</dbReference>
<feature type="chain" id="PRO_5017253849" evidence="10">
    <location>
        <begin position="37"/>
        <end position="845"/>
    </location>
</feature>
<evidence type="ECO:0000256" key="10">
    <source>
        <dbReference type="SAM" id="SignalP"/>
    </source>
</evidence>
<dbReference type="Gene3D" id="2.40.170.20">
    <property type="entry name" value="TonB-dependent receptor, beta-barrel domain"/>
    <property type="match status" value="1"/>
</dbReference>
<accession>A0A1G6GM31</accession>
<dbReference type="PANTHER" id="PTHR40980:SF4">
    <property type="entry name" value="TONB-DEPENDENT RECEPTOR-LIKE BETA-BARREL DOMAIN-CONTAINING PROTEIN"/>
    <property type="match status" value="1"/>
</dbReference>
<dbReference type="PANTHER" id="PTHR40980">
    <property type="entry name" value="PLUG DOMAIN-CONTAINING PROTEIN"/>
    <property type="match status" value="1"/>
</dbReference>
<feature type="domain" description="TonB-dependent receptor plug" evidence="12">
    <location>
        <begin position="82"/>
        <end position="185"/>
    </location>
</feature>
<dbReference type="InterPro" id="IPR012910">
    <property type="entry name" value="Plug_dom"/>
</dbReference>
<dbReference type="PROSITE" id="PS52016">
    <property type="entry name" value="TONB_DEPENDENT_REC_3"/>
    <property type="match status" value="1"/>
</dbReference>
<gene>
    <name evidence="13" type="ORF">SAMN05421749_101161</name>
</gene>
<name>A0A1G6GM31_9GAMM</name>
<evidence type="ECO:0000256" key="5">
    <source>
        <dbReference type="ARBA" id="ARBA00023077"/>
    </source>
</evidence>
<comment type="similarity">
    <text evidence="8 9">Belongs to the TonB-dependent receptor family.</text>
</comment>
<keyword evidence="5 9" id="KW-0798">TonB box</keyword>
<dbReference type="GO" id="GO:0009279">
    <property type="term" value="C:cell outer membrane"/>
    <property type="evidence" value="ECO:0007669"/>
    <property type="project" value="UniProtKB-SubCell"/>
</dbReference>
<evidence type="ECO:0000259" key="11">
    <source>
        <dbReference type="Pfam" id="PF00593"/>
    </source>
</evidence>
<keyword evidence="3 8" id="KW-1134">Transmembrane beta strand</keyword>
<evidence type="ECO:0000313" key="14">
    <source>
        <dbReference type="Proteomes" id="UP000242317"/>
    </source>
</evidence>
<keyword evidence="2 8" id="KW-0813">Transport</keyword>
<dbReference type="CDD" id="cd01347">
    <property type="entry name" value="ligand_gated_channel"/>
    <property type="match status" value="1"/>
</dbReference>
<keyword evidence="7 8" id="KW-0998">Cell outer membrane</keyword>
<dbReference type="Pfam" id="PF00593">
    <property type="entry name" value="TonB_dep_Rec_b-barrel"/>
    <property type="match status" value="1"/>
</dbReference>
<comment type="subcellular location">
    <subcellularLocation>
        <location evidence="1 8">Cell outer membrane</location>
        <topology evidence="1 8">Multi-pass membrane protein</topology>
    </subcellularLocation>
</comment>
<evidence type="ECO:0000256" key="7">
    <source>
        <dbReference type="ARBA" id="ARBA00023237"/>
    </source>
</evidence>
<evidence type="ECO:0000256" key="3">
    <source>
        <dbReference type="ARBA" id="ARBA00022452"/>
    </source>
</evidence>
<evidence type="ECO:0000313" key="13">
    <source>
        <dbReference type="EMBL" id="SDB83092.1"/>
    </source>
</evidence>
<evidence type="ECO:0000256" key="1">
    <source>
        <dbReference type="ARBA" id="ARBA00004571"/>
    </source>
</evidence>
<dbReference type="Pfam" id="PF07715">
    <property type="entry name" value="Plug"/>
    <property type="match status" value="1"/>
</dbReference>
<dbReference type="EMBL" id="FMYK01000001">
    <property type="protein sequence ID" value="SDB83092.1"/>
    <property type="molecule type" value="Genomic_DNA"/>
</dbReference>
<protein>
    <submittedName>
        <fullName evidence="13">TonB-dependent receptor</fullName>
    </submittedName>
</protein>
<evidence type="ECO:0000259" key="12">
    <source>
        <dbReference type="Pfam" id="PF07715"/>
    </source>
</evidence>
<reference evidence="14" key="1">
    <citation type="submission" date="2016-09" db="EMBL/GenBank/DDBJ databases">
        <authorList>
            <person name="Varghese N."/>
            <person name="Submissions S."/>
        </authorList>
    </citation>
    <scope>NUCLEOTIDE SEQUENCE [LARGE SCALE GENOMIC DNA]</scope>
    <source>
        <strain evidence="14">ANC 3699</strain>
    </source>
</reference>
<keyword evidence="13" id="KW-0675">Receptor</keyword>
<feature type="signal peptide" evidence="10">
    <location>
        <begin position="1"/>
        <end position="36"/>
    </location>
</feature>
<keyword evidence="4 8" id="KW-0812">Transmembrane</keyword>
<dbReference type="RefSeq" id="WP_244515923.1">
    <property type="nucleotide sequence ID" value="NZ_FMYK01000001.1"/>
</dbReference>
<dbReference type="Proteomes" id="UP000242317">
    <property type="component" value="Unassembled WGS sequence"/>
</dbReference>
<dbReference type="AlphaFoldDB" id="A0A1G6GM31"/>
<dbReference type="InterPro" id="IPR036942">
    <property type="entry name" value="Beta-barrel_TonB_sf"/>
</dbReference>
<proteinExistence type="inferred from homology"/>
<evidence type="ECO:0000256" key="9">
    <source>
        <dbReference type="RuleBase" id="RU003357"/>
    </source>
</evidence>
<dbReference type="NCBIfam" id="TIGR01782">
    <property type="entry name" value="TonB-Xanth-Caul"/>
    <property type="match status" value="1"/>
</dbReference>
<dbReference type="InterPro" id="IPR037066">
    <property type="entry name" value="Plug_dom_sf"/>
</dbReference>
<feature type="domain" description="TonB-dependent receptor-like beta-barrel" evidence="11">
    <location>
        <begin position="385"/>
        <end position="811"/>
    </location>
</feature>
<keyword evidence="14" id="KW-1185">Reference proteome</keyword>